<feature type="domain" description="RNA polymerase sigma-70 region 2" evidence="5">
    <location>
        <begin position="44"/>
        <end position="99"/>
    </location>
</feature>
<dbReference type="AlphaFoldDB" id="A0A8H9FWS6"/>
<organism evidence="7 8">
    <name type="scientific">Sphingobacterium cellulitidis</name>
    <dbReference type="NCBI Taxonomy" id="1768011"/>
    <lineage>
        <taxon>Bacteria</taxon>
        <taxon>Pseudomonadati</taxon>
        <taxon>Bacteroidota</taxon>
        <taxon>Sphingobacteriia</taxon>
        <taxon>Sphingobacteriales</taxon>
        <taxon>Sphingobacteriaceae</taxon>
        <taxon>Sphingobacterium</taxon>
    </lineage>
</organism>
<dbReference type="SUPFAM" id="SSF88659">
    <property type="entry name" value="Sigma3 and sigma4 domains of RNA polymerase sigma factors"/>
    <property type="match status" value="1"/>
</dbReference>
<gene>
    <name evidence="7" type="ORF">GCM10011516_07570</name>
</gene>
<dbReference type="GO" id="GO:0003677">
    <property type="term" value="F:DNA binding"/>
    <property type="evidence" value="ECO:0007669"/>
    <property type="project" value="InterPro"/>
</dbReference>
<evidence type="ECO:0000313" key="7">
    <source>
        <dbReference type="EMBL" id="GGE12278.1"/>
    </source>
</evidence>
<dbReference type="InterPro" id="IPR013324">
    <property type="entry name" value="RNA_pol_sigma_r3/r4-like"/>
</dbReference>
<keyword evidence="7" id="KW-0240">DNA-directed RNA polymerase</keyword>
<dbReference type="InterPro" id="IPR036388">
    <property type="entry name" value="WH-like_DNA-bd_sf"/>
</dbReference>
<feature type="domain" description="RNA polymerase sigma factor 70 region 4 type 2" evidence="6">
    <location>
        <begin position="134"/>
        <end position="176"/>
    </location>
</feature>
<evidence type="ECO:0000256" key="4">
    <source>
        <dbReference type="ARBA" id="ARBA00023163"/>
    </source>
</evidence>
<dbReference type="GO" id="GO:0006352">
    <property type="term" value="P:DNA-templated transcription initiation"/>
    <property type="evidence" value="ECO:0007669"/>
    <property type="project" value="InterPro"/>
</dbReference>
<keyword evidence="8" id="KW-1185">Reference proteome</keyword>
<keyword evidence="4" id="KW-0804">Transcription</keyword>
<comment type="caution">
    <text evidence="7">The sequence shown here is derived from an EMBL/GenBank/DDBJ whole genome shotgun (WGS) entry which is preliminary data.</text>
</comment>
<dbReference type="InterPro" id="IPR014284">
    <property type="entry name" value="RNA_pol_sigma-70_dom"/>
</dbReference>
<dbReference type="InterPro" id="IPR013249">
    <property type="entry name" value="RNA_pol_sigma70_r4_t2"/>
</dbReference>
<proteinExistence type="inferred from homology"/>
<dbReference type="GO" id="GO:0016987">
    <property type="term" value="F:sigma factor activity"/>
    <property type="evidence" value="ECO:0007669"/>
    <property type="project" value="UniProtKB-KW"/>
</dbReference>
<keyword evidence="3" id="KW-0731">Sigma factor</keyword>
<dbReference type="RefSeq" id="WP_094281956.1">
    <property type="nucleotide sequence ID" value="NZ_BMKM01000001.1"/>
</dbReference>
<dbReference type="PANTHER" id="PTHR43133">
    <property type="entry name" value="RNA POLYMERASE ECF-TYPE SIGMA FACTO"/>
    <property type="match status" value="1"/>
</dbReference>
<comment type="similarity">
    <text evidence="1">Belongs to the sigma-70 factor family. ECF subfamily.</text>
</comment>
<evidence type="ECO:0000256" key="3">
    <source>
        <dbReference type="ARBA" id="ARBA00023082"/>
    </source>
</evidence>
<evidence type="ECO:0000313" key="8">
    <source>
        <dbReference type="Proteomes" id="UP000614460"/>
    </source>
</evidence>
<dbReference type="Gene3D" id="1.10.10.10">
    <property type="entry name" value="Winged helix-like DNA-binding domain superfamily/Winged helix DNA-binding domain"/>
    <property type="match status" value="1"/>
</dbReference>
<name>A0A8H9FWS6_9SPHI</name>
<dbReference type="PANTHER" id="PTHR43133:SF46">
    <property type="entry name" value="RNA POLYMERASE SIGMA-70 FACTOR ECF SUBFAMILY"/>
    <property type="match status" value="1"/>
</dbReference>
<dbReference type="Pfam" id="PF04542">
    <property type="entry name" value="Sigma70_r2"/>
    <property type="match status" value="1"/>
</dbReference>
<dbReference type="NCBIfam" id="TIGR02937">
    <property type="entry name" value="sigma70-ECF"/>
    <property type="match status" value="1"/>
</dbReference>
<dbReference type="InterPro" id="IPR013325">
    <property type="entry name" value="RNA_pol_sigma_r2"/>
</dbReference>
<dbReference type="SUPFAM" id="SSF88946">
    <property type="entry name" value="Sigma2 domain of RNA polymerase sigma factors"/>
    <property type="match status" value="1"/>
</dbReference>
<evidence type="ECO:0000259" key="5">
    <source>
        <dbReference type="Pfam" id="PF04542"/>
    </source>
</evidence>
<dbReference type="GO" id="GO:0000428">
    <property type="term" value="C:DNA-directed RNA polymerase complex"/>
    <property type="evidence" value="ECO:0007669"/>
    <property type="project" value="UniProtKB-KW"/>
</dbReference>
<sequence length="193" mass="23009">MDVIEPNLHQISREDFDLISRLKNNDTEAFSAIYFAHWESFFDICLGFLKEEELAKDVLHDVFLDFWRIRHKLEIKYSLRAYLSVCIKNKCIFVLKQQQKLKTTNLENLDFVTSEYDQLAVNDIEKQLDYILKNKLTSRSRVIFELNRFEDMTYKEIAAKMNLSVKSVEYHMSKVLSLLRKSILLLFTSILFF</sequence>
<keyword evidence="2" id="KW-0805">Transcription regulation</keyword>
<dbReference type="Pfam" id="PF08281">
    <property type="entry name" value="Sigma70_r4_2"/>
    <property type="match status" value="1"/>
</dbReference>
<reference evidence="7" key="1">
    <citation type="journal article" date="2014" name="Int. J. Syst. Evol. Microbiol.">
        <title>Complete genome sequence of Corynebacterium casei LMG S-19264T (=DSM 44701T), isolated from a smear-ripened cheese.</title>
        <authorList>
            <consortium name="US DOE Joint Genome Institute (JGI-PGF)"/>
            <person name="Walter F."/>
            <person name="Albersmeier A."/>
            <person name="Kalinowski J."/>
            <person name="Ruckert C."/>
        </authorList>
    </citation>
    <scope>NUCLEOTIDE SEQUENCE</scope>
    <source>
        <strain evidence="7">CGMCC 1.15966</strain>
    </source>
</reference>
<evidence type="ECO:0000256" key="2">
    <source>
        <dbReference type="ARBA" id="ARBA00023015"/>
    </source>
</evidence>
<dbReference type="InterPro" id="IPR007627">
    <property type="entry name" value="RNA_pol_sigma70_r2"/>
</dbReference>
<evidence type="ECO:0000256" key="1">
    <source>
        <dbReference type="ARBA" id="ARBA00010641"/>
    </source>
</evidence>
<accession>A0A8H9FWS6</accession>
<evidence type="ECO:0000259" key="6">
    <source>
        <dbReference type="Pfam" id="PF08281"/>
    </source>
</evidence>
<dbReference type="Gene3D" id="1.10.1740.10">
    <property type="match status" value="1"/>
</dbReference>
<reference evidence="7" key="2">
    <citation type="submission" date="2020-09" db="EMBL/GenBank/DDBJ databases">
        <authorList>
            <person name="Sun Q."/>
            <person name="Zhou Y."/>
        </authorList>
    </citation>
    <scope>NUCLEOTIDE SEQUENCE</scope>
    <source>
        <strain evidence="7">CGMCC 1.15966</strain>
    </source>
</reference>
<dbReference type="Proteomes" id="UP000614460">
    <property type="component" value="Unassembled WGS sequence"/>
</dbReference>
<dbReference type="InterPro" id="IPR039425">
    <property type="entry name" value="RNA_pol_sigma-70-like"/>
</dbReference>
<protein>
    <submittedName>
        <fullName evidence="7">DNA-directed RNA polymerase sigma-70 factor</fullName>
    </submittedName>
</protein>
<dbReference type="EMBL" id="BMKM01000001">
    <property type="protein sequence ID" value="GGE12278.1"/>
    <property type="molecule type" value="Genomic_DNA"/>
</dbReference>